<keyword evidence="3 5" id="KW-0378">Hydrolase</keyword>
<dbReference type="OrthoDB" id="9788689at2"/>
<dbReference type="PROSITE" id="PS01053">
    <property type="entry name" value="ARGINASE_1"/>
    <property type="match status" value="1"/>
</dbReference>
<evidence type="ECO:0000256" key="2">
    <source>
        <dbReference type="ARBA" id="ARBA00022723"/>
    </source>
</evidence>
<dbReference type="PIRSF" id="PIRSF036979">
    <property type="entry name" value="Arginase"/>
    <property type="match status" value="1"/>
</dbReference>
<dbReference type="PRINTS" id="PR00116">
    <property type="entry name" value="ARGINASE"/>
</dbReference>
<evidence type="ECO:0000313" key="7">
    <source>
        <dbReference type="Proteomes" id="UP000002027"/>
    </source>
</evidence>
<dbReference type="Proteomes" id="UP000002027">
    <property type="component" value="Chromosome 1"/>
</dbReference>
<dbReference type="PANTHER" id="PTHR11358">
    <property type="entry name" value="ARGINASE/AGMATINASE"/>
    <property type="match status" value="1"/>
</dbReference>
<dbReference type="GO" id="GO:0046872">
    <property type="term" value="F:metal ion binding"/>
    <property type="evidence" value="ECO:0007669"/>
    <property type="project" value="UniProtKB-KW"/>
</dbReference>
<feature type="binding site" evidence="4">
    <location>
        <position position="240"/>
    </location>
    <ligand>
        <name>Mn(2+)</name>
        <dbReference type="ChEBI" id="CHEBI:29035"/>
        <label>1</label>
    </ligand>
</feature>
<feature type="binding site" evidence="4">
    <location>
        <position position="238"/>
    </location>
    <ligand>
        <name>Mn(2+)</name>
        <dbReference type="ChEBI" id="CHEBI:29035"/>
        <label>1</label>
    </ligand>
</feature>
<dbReference type="GO" id="GO:0008783">
    <property type="term" value="F:agmatinase activity"/>
    <property type="evidence" value="ECO:0007669"/>
    <property type="project" value="TreeGrafter"/>
</dbReference>
<dbReference type="Pfam" id="PF00491">
    <property type="entry name" value="Arginase"/>
    <property type="match status" value="1"/>
</dbReference>
<sequence>MGRYEPINALESPRFSGLRTFARLPHVRDLAGVDVAVFGIPFDTATTFRTGARFGPAAVREMSAMLRTYNPSLDVNVYDYLSVVDYGDLPTVPGYIEDTYDRVVAAMEPILAENVFPVGIGGDHSVTLAELRAIARRYGPVGFIQFDSHGDTWDEYFGRKYNHGTPFRRAVEEGLIDTSRAIQVGMRGSLYGPGDLQQSRDLGFELWTTDDVRREGLPAVLEAIRRRVGSGPVFLTFDIDFVDPSFAPGTGTPEIGGFTSREAQELVRGLVGIDFVGMDLVEVLPAHDPSGITALIAANVIFEFLSVLAVNRRERAR</sequence>
<name>D1C1G5_SPHTD</name>
<dbReference type="FunCoup" id="D1C1G5">
    <property type="interactions" value="284"/>
</dbReference>
<dbReference type="CDD" id="cd11592">
    <property type="entry name" value="Agmatinase_PAH"/>
    <property type="match status" value="1"/>
</dbReference>
<dbReference type="NCBIfam" id="NF002564">
    <property type="entry name" value="PRK02190.1"/>
    <property type="match status" value="1"/>
</dbReference>
<dbReference type="SUPFAM" id="SSF52768">
    <property type="entry name" value="Arginase/deacetylase"/>
    <property type="match status" value="1"/>
</dbReference>
<protein>
    <submittedName>
        <fullName evidence="6">Agmatinase</fullName>
    </submittedName>
</protein>
<dbReference type="InterPro" id="IPR020855">
    <property type="entry name" value="Ureohydrolase_Mn_BS"/>
</dbReference>
<keyword evidence="4" id="KW-0464">Manganese</keyword>
<dbReference type="GO" id="GO:0033389">
    <property type="term" value="P:putrescine biosynthetic process from arginine, via agmatine"/>
    <property type="evidence" value="ECO:0007669"/>
    <property type="project" value="TreeGrafter"/>
</dbReference>
<organism evidence="6 7">
    <name type="scientific">Sphaerobacter thermophilus (strain ATCC 49802 / DSM 20745 / KCCM 41009 / NCIMB 13125 / S 6022)</name>
    <dbReference type="NCBI Taxonomy" id="479434"/>
    <lineage>
        <taxon>Bacteria</taxon>
        <taxon>Pseudomonadati</taxon>
        <taxon>Thermomicrobiota</taxon>
        <taxon>Thermomicrobia</taxon>
        <taxon>Sphaerobacterales</taxon>
        <taxon>Sphaerobacterineae</taxon>
        <taxon>Sphaerobacteraceae</taxon>
        <taxon>Sphaerobacter</taxon>
    </lineage>
</organism>
<comment type="cofactor">
    <cofactor evidence="4">
        <name>Mn(2+)</name>
        <dbReference type="ChEBI" id="CHEBI:29035"/>
    </cofactor>
    <text evidence="4">Binds 2 manganese ions per subunit.</text>
</comment>
<dbReference type="PROSITE" id="PS51409">
    <property type="entry name" value="ARGINASE_2"/>
    <property type="match status" value="1"/>
</dbReference>
<feature type="binding site" evidence="4">
    <location>
        <position position="151"/>
    </location>
    <ligand>
        <name>Mn(2+)</name>
        <dbReference type="ChEBI" id="CHEBI:29035"/>
        <label>1</label>
    </ligand>
</feature>
<dbReference type="eggNOG" id="COG0010">
    <property type="taxonomic scope" value="Bacteria"/>
</dbReference>
<dbReference type="STRING" id="479434.Sthe_0645"/>
<evidence type="ECO:0000256" key="3">
    <source>
        <dbReference type="ARBA" id="ARBA00022801"/>
    </source>
</evidence>
<reference evidence="7" key="1">
    <citation type="submission" date="2009-11" db="EMBL/GenBank/DDBJ databases">
        <title>The complete chromosome 1 of Sphaerobacter thermophilus DSM 20745.</title>
        <authorList>
            <person name="Lucas S."/>
            <person name="Copeland A."/>
            <person name="Lapidus A."/>
            <person name="Glavina del Rio T."/>
            <person name="Dalin E."/>
            <person name="Tice H."/>
            <person name="Bruce D."/>
            <person name="Goodwin L."/>
            <person name="Pitluck S."/>
            <person name="Kyrpides N."/>
            <person name="Mavromatis K."/>
            <person name="Ivanova N."/>
            <person name="Mikhailova N."/>
            <person name="LaButti K.M."/>
            <person name="Clum A."/>
            <person name="Sun H.I."/>
            <person name="Brettin T."/>
            <person name="Detter J.C."/>
            <person name="Han C."/>
            <person name="Larimer F."/>
            <person name="Land M."/>
            <person name="Hauser L."/>
            <person name="Markowitz V."/>
            <person name="Cheng J.F."/>
            <person name="Hugenholtz P."/>
            <person name="Woyke T."/>
            <person name="Wu D."/>
            <person name="Steenblock K."/>
            <person name="Schneider S."/>
            <person name="Pukall R."/>
            <person name="Goeker M."/>
            <person name="Klenk H.P."/>
            <person name="Eisen J.A."/>
        </authorList>
    </citation>
    <scope>NUCLEOTIDE SEQUENCE [LARGE SCALE GENOMIC DNA]</scope>
    <source>
        <strain evidence="7">ATCC 49802 / DSM 20745 / S 6022</strain>
    </source>
</reference>
<dbReference type="InterPro" id="IPR005925">
    <property type="entry name" value="Agmatinase-rel"/>
</dbReference>
<feature type="binding site" evidence="4">
    <location>
        <position position="147"/>
    </location>
    <ligand>
        <name>Mn(2+)</name>
        <dbReference type="ChEBI" id="CHEBI:29035"/>
        <label>1</label>
    </ligand>
</feature>
<evidence type="ECO:0000256" key="4">
    <source>
        <dbReference type="PIRSR" id="PIRSR036979-1"/>
    </source>
</evidence>
<feature type="binding site" evidence="4">
    <location>
        <position position="124"/>
    </location>
    <ligand>
        <name>Mn(2+)</name>
        <dbReference type="ChEBI" id="CHEBI:29035"/>
        <label>2</label>
    </ligand>
</feature>
<dbReference type="EMBL" id="CP001823">
    <property type="protein sequence ID" value="ACZ38082.1"/>
    <property type="molecule type" value="Genomic_DNA"/>
</dbReference>
<dbReference type="RefSeq" id="WP_012871129.1">
    <property type="nucleotide sequence ID" value="NC_013523.1"/>
</dbReference>
<dbReference type="InterPro" id="IPR006035">
    <property type="entry name" value="Ureohydrolase"/>
</dbReference>
<dbReference type="KEGG" id="sti:Sthe_0645"/>
<gene>
    <name evidence="6" type="ordered locus">Sthe_0645</name>
</gene>
<keyword evidence="7" id="KW-1185">Reference proteome</keyword>
<evidence type="ECO:0000256" key="5">
    <source>
        <dbReference type="RuleBase" id="RU003684"/>
    </source>
</evidence>
<dbReference type="AlphaFoldDB" id="D1C1G5"/>
<proteinExistence type="inferred from homology"/>
<evidence type="ECO:0000313" key="6">
    <source>
        <dbReference type="EMBL" id="ACZ38082.1"/>
    </source>
</evidence>
<feature type="binding site" evidence="4">
    <location>
        <position position="149"/>
    </location>
    <ligand>
        <name>Mn(2+)</name>
        <dbReference type="ChEBI" id="CHEBI:29035"/>
        <label>1</label>
    </ligand>
</feature>
<dbReference type="InParanoid" id="D1C1G5"/>
<dbReference type="InterPro" id="IPR023696">
    <property type="entry name" value="Ureohydrolase_dom_sf"/>
</dbReference>
<accession>D1C1G5</accession>
<keyword evidence="2 4" id="KW-0479">Metal-binding</keyword>
<dbReference type="PANTHER" id="PTHR11358:SF26">
    <property type="entry name" value="GUANIDINO ACID HYDROLASE, MITOCHONDRIAL"/>
    <property type="match status" value="1"/>
</dbReference>
<evidence type="ECO:0000256" key="1">
    <source>
        <dbReference type="ARBA" id="ARBA00009227"/>
    </source>
</evidence>
<reference evidence="6 7" key="2">
    <citation type="journal article" date="2010" name="Stand. Genomic Sci.">
        <title>Complete genome sequence of Desulfohalobium retbaense type strain (HR(100)).</title>
        <authorList>
            <person name="Spring S."/>
            <person name="Nolan M."/>
            <person name="Lapidus A."/>
            <person name="Glavina Del Rio T."/>
            <person name="Copeland A."/>
            <person name="Tice H."/>
            <person name="Cheng J.F."/>
            <person name="Lucas S."/>
            <person name="Land M."/>
            <person name="Chen F."/>
            <person name="Bruce D."/>
            <person name="Goodwin L."/>
            <person name="Pitluck S."/>
            <person name="Ivanova N."/>
            <person name="Mavromatis K."/>
            <person name="Mikhailova N."/>
            <person name="Pati A."/>
            <person name="Chen A."/>
            <person name="Palaniappan K."/>
            <person name="Hauser L."/>
            <person name="Chang Y.J."/>
            <person name="Jeffries C.D."/>
            <person name="Munk C."/>
            <person name="Kiss H."/>
            <person name="Chain P."/>
            <person name="Han C."/>
            <person name="Brettin T."/>
            <person name="Detter J.C."/>
            <person name="Schuler E."/>
            <person name="Goker M."/>
            <person name="Rohde M."/>
            <person name="Bristow J."/>
            <person name="Eisen J.A."/>
            <person name="Markowitz V."/>
            <person name="Hugenholtz P."/>
            <person name="Kyrpides N.C."/>
            <person name="Klenk H.P."/>
        </authorList>
    </citation>
    <scope>NUCLEOTIDE SEQUENCE [LARGE SCALE GENOMIC DNA]</scope>
    <source>
        <strain evidence="7">ATCC 49802 / DSM 20745 / S 6022</strain>
    </source>
</reference>
<comment type="similarity">
    <text evidence="1">Belongs to the arginase family. Agmatinase subfamily.</text>
</comment>
<dbReference type="Gene3D" id="3.40.800.10">
    <property type="entry name" value="Ureohydrolase domain"/>
    <property type="match status" value="1"/>
</dbReference>
<dbReference type="NCBIfam" id="TIGR01230">
    <property type="entry name" value="agmatinase"/>
    <property type="match status" value="1"/>
</dbReference>
<dbReference type="HOGENOM" id="CLU_039478_0_0_0"/>